<evidence type="ECO:0000259" key="1">
    <source>
        <dbReference type="PROSITE" id="PS51186"/>
    </source>
</evidence>
<dbReference type="OrthoDB" id="6293260at2"/>
<dbReference type="Pfam" id="PF13302">
    <property type="entry name" value="Acetyltransf_3"/>
    <property type="match status" value="1"/>
</dbReference>
<keyword evidence="2" id="KW-0808">Transferase</keyword>
<dbReference type="InterPro" id="IPR051531">
    <property type="entry name" value="N-acetyltransferase"/>
</dbReference>
<dbReference type="InterPro" id="IPR016181">
    <property type="entry name" value="Acyl_CoA_acyltransferase"/>
</dbReference>
<sequence length="173" mass="19901">MTKLQHRFLQPQNTDALHDIVSDWDVVRQLEAWPWPPDRSFTQSRCRPYDGDGFVWGIFEDDVLLGIMGVTKGDIGYCFRQSAWGRGIATHFGRLAINFAFQDPALTKITASCWHDNEGSDRVLHKLSFCQLGEQVQHAFARDEPTLCYKYLLTRTHWDGLRSRGEWTIAAAQ</sequence>
<dbReference type="PROSITE" id="PS51186">
    <property type="entry name" value="GNAT"/>
    <property type="match status" value="1"/>
</dbReference>
<dbReference type="InterPro" id="IPR000182">
    <property type="entry name" value="GNAT_dom"/>
</dbReference>
<dbReference type="Proteomes" id="UP000244523">
    <property type="component" value="Unassembled WGS sequence"/>
</dbReference>
<dbReference type="PANTHER" id="PTHR43792">
    <property type="entry name" value="GNAT FAMILY, PUTATIVE (AFU_ORTHOLOGUE AFUA_3G00765)-RELATED-RELATED"/>
    <property type="match status" value="1"/>
</dbReference>
<reference evidence="2 3" key="1">
    <citation type="submission" date="2018-04" db="EMBL/GenBank/DDBJ databases">
        <title>Genomic Encyclopedia of Archaeal and Bacterial Type Strains, Phase II (KMG-II): from individual species to whole genera.</title>
        <authorList>
            <person name="Goeker M."/>
        </authorList>
    </citation>
    <scope>NUCLEOTIDE SEQUENCE [LARGE SCALE GENOMIC DNA]</scope>
    <source>
        <strain evidence="2 3">DSM 29955</strain>
    </source>
</reference>
<dbReference type="GO" id="GO:0016747">
    <property type="term" value="F:acyltransferase activity, transferring groups other than amino-acyl groups"/>
    <property type="evidence" value="ECO:0007669"/>
    <property type="project" value="InterPro"/>
</dbReference>
<protein>
    <submittedName>
        <fullName evidence="2">RimJ/RimL family protein N-acetyltransferase</fullName>
    </submittedName>
</protein>
<dbReference type="EMBL" id="QBUD01000009">
    <property type="protein sequence ID" value="PUB12702.1"/>
    <property type="molecule type" value="Genomic_DNA"/>
</dbReference>
<proteinExistence type="predicted"/>
<dbReference type="AlphaFoldDB" id="A0A2T6KCK1"/>
<dbReference type="Gene3D" id="3.40.630.30">
    <property type="match status" value="1"/>
</dbReference>
<name>A0A2T6KCK1_9RHOB</name>
<dbReference type="SUPFAM" id="SSF55729">
    <property type="entry name" value="Acyl-CoA N-acyltransferases (Nat)"/>
    <property type="match status" value="1"/>
</dbReference>
<comment type="caution">
    <text evidence="2">The sequence shown here is derived from an EMBL/GenBank/DDBJ whole genome shotgun (WGS) entry which is preliminary data.</text>
</comment>
<keyword evidence="3" id="KW-1185">Reference proteome</keyword>
<dbReference type="RefSeq" id="WP_108387157.1">
    <property type="nucleotide sequence ID" value="NZ_QBUD01000009.1"/>
</dbReference>
<gene>
    <name evidence="2" type="ORF">C8N45_10910</name>
</gene>
<accession>A0A2T6KCK1</accession>
<feature type="domain" description="N-acetyltransferase" evidence="1">
    <location>
        <begin position="15"/>
        <end position="154"/>
    </location>
</feature>
<evidence type="ECO:0000313" key="3">
    <source>
        <dbReference type="Proteomes" id="UP000244523"/>
    </source>
</evidence>
<organism evidence="2 3">
    <name type="scientific">Yoonia sediminilitoris</name>
    <dbReference type="NCBI Taxonomy" id="1286148"/>
    <lineage>
        <taxon>Bacteria</taxon>
        <taxon>Pseudomonadati</taxon>
        <taxon>Pseudomonadota</taxon>
        <taxon>Alphaproteobacteria</taxon>
        <taxon>Rhodobacterales</taxon>
        <taxon>Paracoccaceae</taxon>
        <taxon>Yoonia</taxon>
    </lineage>
</organism>
<evidence type="ECO:0000313" key="2">
    <source>
        <dbReference type="EMBL" id="PUB12702.1"/>
    </source>
</evidence>